<dbReference type="Pfam" id="PF16653">
    <property type="entry name" value="Sacchrp_dh_C"/>
    <property type="match status" value="1"/>
</dbReference>
<sequence>IIAEHGYWLSEIFVSGGTTSPPKHIEMMVGGLPMHPTNYLKYNCTWSYDGLVNEYLDDCFILSNGKRREVRGMDGLVPVDTKIGTLEAFYTSGGAAHTIETMQQRGVRSCVYKTLRYPGHQETVRFLVNECGLSRDELTSIFQKSCPAADDLVIIKVGVDNWKEEIVIECNSQFSAMQMATAFPISAVAFLIGTRVIESGGPLAYKDVPYTEFEQKLDFLFEEVK</sequence>
<gene>
    <name evidence="2" type="ORF">METZ01_LOCUS142130</name>
</gene>
<dbReference type="Gene3D" id="3.30.360.10">
    <property type="entry name" value="Dihydrodipicolinate Reductase, domain 2"/>
    <property type="match status" value="1"/>
</dbReference>
<accession>A0A381ZJ37</accession>
<dbReference type="InterPro" id="IPR032095">
    <property type="entry name" value="Sacchrp_dh-like_C"/>
</dbReference>
<name>A0A381ZJ37_9ZZZZ</name>
<protein>
    <recommendedName>
        <fullName evidence="1">Saccharopine dehydrogenase-like C-terminal domain-containing protein</fullName>
    </recommendedName>
</protein>
<feature type="non-terminal residue" evidence="2">
    <location>
        <position position="1"/>
    </location>
</feature>
<dbReference type="SUPFAM" id="SSF55347">
    <property type="entry name" value="Glyceraldehyde-3-phosphate dehydrogenase-like, C-terminal domain"/>
    <property type="match status" value="1"/>
</dbReference>
<evidence type="ECO:0000313" key="2">
    <source>
        <dbReference type="EMBL" id="SVA89276.1"/>
    </source>
</evidence>
<dbReference type="AlphaFoldDB" id="A0A381ZJ37"/>
<evidence type="ECO:0000259" key="1">
    <source>
        <dbReference type="Pfam" id="PF16653"/>
    </source>
</evidence>
<organism evidence="2">
    <name type="scientific">marine metagenome</name>
    <dbReference type="NCBI Taxonomy" id="408172"/>
    <lineage>
        <taxon>unclassified sequences</taxon>
        <taxon>metagenomes</taxon>
        <taxon>ecological metagenomes</taxon>
    </lineage>
</organism>
<feature type="domain" description="Saccharopine dehydrogenase-like C-terminal" evidence="1">
    <location>
        <begin position="24"/>
        <end position="194"/>
    </location>
</feature>
<reference evidence="2" key="1">
    <citation type="submission" date="2018-05" db="EMBL/GenBank/DDBJ databases">
        <authorList>
            <person name="Lanie J.A."/>
            <person name="Ng W.-L."/>
            <person name="Kazmierczak K.M."/>
            <person name="Andrzejewski T.M."/>
            <person name="Davidsen T.M."/>
            <person name="Wayne K.J."/>
            <person name="Tettelin H."/>
            <person name="Glass J.I."/>
            <person name="Rusch D."/>
            <person name="Podicherti R."/>
            <person name="Tsui H.-C.T."/>
            <person name="Winkler M.E."/>
        </authorList>
    </citation>
    <scope>NUCLEOTIDE SEQUENCE</scope>
</reference>
<proteinExistence type="predicted"/>
<dbReference type="EMBL" id="UINC01021531">
    <property type="protein sequence ID" value="SVA89276.1"/>
    <property type="molecule type" value="Genomic_DNA"/>
</dbReference>